<dbReference type="AlphaFoldDB" id="A0A1I3VV22"/>
<feature type="transmembrane region" description="Helical" evidence="1">
    <location>
        <begin position="21"/>
        <end position="42"/>
    </location>
</feature>
<sequence>MIFGTQGQRPPTRCKEKGFTLLEITILLVVIGFVAGMAMLSWSSFAEARRAGQTKSQLRHMKECLQRTILVTEHYPREADFKACSAAVGKDAWGNAPRWLVGADSEGSGLCERDAVVSDEARGQTAASIHNDSKIILPDAEGGEQGGVAFALISLGKDGKAANATYDKLDTGPWAEILASGSQPSPPDFSDNRDDMVLVVKAYELSTAIRHAVGP</sequence>
<keyword evidence="3" id="KW-1185">Reference proteome</keyword>
<protein>
    <recommendedName>
        <fullName evidence="4">Prepilin-type N-terminal cleavage/methylation domain-containing protein</fullName>
    </recommendedName>
</protein>
<evidence type="ECO:0000256" key="1">
    <source>
        <dbReference type="SAM" id="Phobius"/>
    </source>
</evidence>
<dbReference type="InterPro" id="IPR045584">
    <property type="entry name" value="Pilin-like"/>
</dbReference>
<dbReference type="InterPro" id="IPR012902">
    <property type="entry name" value="N_methyl_site"/>
</dbReference>
<keyword evidence="1" id="KW-1133">Transmembrane helix</keyword>
<evidence type="ECO:0008006" key="4">
    <source>
        <dbReference type="Google" id="ProtNLM"/>
    </source>
</evidence>
<dbReference type="SUPFAM" id="SSF54523">
    <property type="entry name" value="Pili subunits"/>
    <property type="match status" value="1"/>
</dbReference>
<name>A0A1I3VV22_9BACT</name>
<dbReference type="RefSeq" id="WP_092375590.1">
    <property type="nucleotide sequence ID" value="NZ_FORX01000011.1"/>
</dbReference>
<keyword evidence="1" id="KW-0812">Transmembrane</keyword>
<keyword evidence="1" id="KW-0472">Membrane</keyword>
<dbReference type="Gene3D" id="3.30.700.10">
    <property type="entry name" value="Glycoprotein, Type 4 Pilin"/>
    <property type="match status" value="1"/>
</dbReference>
<evidence type="ECO:0000313" key="3">
    <source>
        <dbReference type="Proteomes" id="UP000198635"/>
    </source>
</evidence>
<reference evidence="3" key="1">
    <citation type="submission" date="2016-10" db="EMBL/GenBank/DDBJ databases">
        <authorList>
            <person name="Varghese N."/>
            <person name="Submissions S."/>
        </authorList>
    </citation>
    <scope>NUCLEOTIDE SEQUENCE [LARGE SCALE GENOMIC DNA]</scope>
    <source>
        <strain evidence="3">DSM 5918</strain>
    </source>
</reference>
<dbReference type="STRING" id="52560.SAMN04488082_11157"/>
<organism evidence="2 3">
    <name type="scientific">Desulfomicrobium apsheronum</name>
    <dbReference type="NCBI Taxonomy" id="52560"/>
    <lineage>
        <taxon>Bacteria</taxon>
        <taxon>Pseudomonadati</taxon>
        <taxon>Thermodesulfobacteriota</taxon>
        <taxon>Desulfovibrionia</taxon>
        <taxon>Desulfovibrionales</taxon>
        <taxon>Desulfomicrobiaceae</taxon>
        <taxon>Desulfomicrobium</taxon>
    </lineage>
</organism>
<evidence type="ECO:0000313" key="2">
    <source>
        <dbReference type="EMBL" id="SFJ98999.1"/>
    </source>
</evidence>
<accession>A0A1I3VV22</accession>
<dbReference type="Proteomes" id="UP000198635">
    <property type="component" value="Unassembled WGS sequence"/>
</dbReference>
<proteinExistence type="predicted"/>
<gene>
    <name evidence="2" type="ORF">SAMN04488082_11157</name>
</gene>
<dbReference type="PROSITE" id="PS00409">
    <property type="entry name" value="PROKAR_NTER_METHYL"/>
    <property type="match status" value="1"/>
</dbReference>
<dbReference type="EMBL" id="FORX01000011">
    <property type="protein sequence ID" value="SFJ98999.1"/>
    <property type="molecule type" value="Genomic_DNA"/>
</dbReference>